<name>A0ACC2DS87_DIPCM</name>
<proteinExistence type="predicted"/>
<dbReference type="EMBL" id="CM055096">
    <property type="protein sequence ID" value="KAJ7556847.1"/>
    <property type="molecule type" value="Genomic_DNA"/>
</dbReference>
<keyword evidence="2" id="KW-1185">Reference proteome</keyword>
<dbReference type="Proteomes" id="UP001162992">
    <property type="component" value="Chromosome 5"/>
</dbReference>
<sequence>MTSSHLSRQVIFGEGQREERREGQRKVLFSAFGRFLAVTWAVPCGDLAVPCGALGGALAVPCGSFGRLTTKTASRSLSLPLQLLSVRSTHILSLKSVGPKGGPKGGDNYSANRPLIRLGL</sequence>
<comment type="caution">
    <text evidence="1">The sequence shown here is derived from an EMBL/GenBank/DDBJ whole genome shotgun (WGS) entry which is preliminary data.</text>
</comment>
<organism evidence="1 2">
    <name type="scientific">Diphasiastrum complanatum</name>
    <name type="common">Issler's clubmoss</name>
    <name type="synonym">Lycopodium complanatum</name>
    <dbReference type="NCBI Taxonomy" id="34168"/>
    <lineage>
        <taxon>Eukaryota</taxon>
        <taxon>Viridiplantae</taxon>
        <taxon>Streptophyta</taxon>
        <taxon>Embryophyta</taxon>
        <taxon>Tracheophyta</taxon>
        <taxon>Lycopodiopsida</taxon>
        <taxon>Lycopodiales</taxon>
        <taxon>Lycopodiaceae</taxon>
        <taxon>Lycopodioideae</taxon>
        <taxon>Diphasiastrum</taxon>
    </lineage>
</organism>
<accession>A0ACC2DS87</accession>
<reference evidence="2" key="1">
    <citation type="journal article" date="2024" name="Proc. Natl. Acad. Sci. U.S.A.">
        <title>Extraordinary preservation of gene collinearity over three hundred million years revealed in homosporous lycophytes.</title>
        <authorList>
            <person name="Li C."/>
            <person name="Wickell D."/>
            <person name="Kuo L.Y."/>
            <person name="Chen X."/>
            <person name="Nie B."/>
            <person name="Liao X."/>
            <person name="Peng D."/>
            <person name="Ji J."/>
            <person name="Jenkins J."/>
            <person name="Williams M."/>
            <person name="Shu S."/>
            <person name="Plott C."/>
            <person name="Barry K."/>
            <person name="Rajasekar S."/>
            <person name="Grimwood J."/>
            <person name="Han X."/>
            <person name="Sun S."/>
            <person name="Hou Z."/>
            <person name="He W."/>
            <person name="Dai G."/>
            <person name="Sun C."/>
            <person name="Schmutz J."/>
            <person name="Leebens-Mack J.H."/>
            <person name="Li F.W."/>
            <person name="Wang L."/>
        </authorList>
    </citation>
    <scope>NUCLEOTIDE SEQUENCE [LARGE SCALE GENOMIC DNA]</scope>
    <source>
        <strain evidence="2">cv. PW_Plant_1</strain>
    </source>
</reference>
<protein>
    <submittedName>
        <fullName evidence="1">Uncharacterized protein</fullName>
    </submittedName>
</protein>
<evidence type="ECO:0000313" key="1">
    <source>
        <dbReference type="EMBL" id="KAJ7556847.1"/>
    </source>
</evidence>
<gene>
    <name evidence="1" type="ORF">O6H91_05G101100</name>
</gene>
<evidence type="ECO:0000313" key="2">
    <source>
        <dbReference type="Proteomes" id="UP001162992"/>
    </source>
</evidence>